<reference evidence="1 2" key="1">
    <citation type="submission" date="2023-02" db="EMBL/GenBank/DDBJ databases">
        <title>LHISI_Scaffold_Assembly.</title>
        <authorList>
            <person name="Stuart O.P."/>
            <person name="Cleave R."/>
            <person name="Magrath M.J.L."/>
            <person name="Mikheyev A.S."/>
        </authorList>
    </citation>
    <scope>NUCLEOTIDE SEQUENCE [LARGE SCALE GENOMIC DNA]</scope>
    <source>
        <strain evidence="1">Daus_M_001</strain>
        <tissue evidence="1">Leg muscle</tissue>
    </source>
</reference>
<evidence type="ECO:0000313" key="2">
    <source>
        <dbReference type="Proteomes" id="UP001159363"/>
    </source>
</evidence>
<accession>A0ABQ9III3</accession>
<dbReference type="Proteomes" id="UP001159363">
    <property type="component" value="Chromosome 1"/>
</dbReference>
<sequence>MTFGGLLVRKTRATVLLLGQTSPMPPLPPPPGACYLGSVMLFRSPVFTRERAMYLVGLGPNHINLTECDVDRRSPNFTTLFGPKTLKANIDWEMILDGKSGNLKELQVTDFLFYVTPCLIALMLWCGGKNVKCCCTEVCGNIVVSVSMKSETMHHSLFYNFL</sequence>
<comment type="caution">
    <text evidence="1">The sequence shown here is derived from an EMBL/GenBank/DDBJ whole genome shotgun (WGS) entry which is preliminary data.</text>
</comment>
<evidence type="ECO:0000313" key="1">
    <source>
        <dbReference type="EMBL" id="KAJ8895643.1"/>
    </source>
</evidence>
<dbReference type="EMBL" id="JARBHB010000001">
    <property type="protein sequence ID" value="KAJ8895643.1"/>
    <property type="molecule type" value="Genomic_DNA"/>
</dbReference>
<gene>
    <name evidence="1" type="ORF">PR048_000979</name>
</gene>
<keyword evidence="2" id="KW-1185">Reference proteome</keyword>
<name>A0ABQ9III3_9NEOP</name>
<proteinExistence type="predicted"/>
<organism evidence="1 2">
    <name type="scientific">Dryococelus australis</name>
    <dbReference type="NCBI Taxonomy" id="614101"/>
    <lineage>
        <taxon>Eukaryota</taxon>
        <taxon>Metazoa</taxon>
        <taxon>Ecdysozoa</taxon>
        <taxon>Arthropoda</taxon>
        <taxon>Hexapoda</taxon>
        <taxon>Insecta</taxon>
        <taxon>Pterygota</taxon>
        <taxon>Neoptera</taxon>
        <taxon>Polyneoptera</taxon>
        <taxon>Phasmatodea</taxon>
        <taxon>Verophasmatodea</taxon>
        <taxon>Anareolatae</taxon>
        <taxon>Phasmatidae</taxon>
        <taxon>Eurycanthinae</taxon>
        <taxon>Dryococelus</taxon>
    </lineage>
</organism>
<protein>
    <submittedName>
        <fullName evidence="1">Uncharacterized protein</fullName>
    </submittedName>
</protein>